<organism evidence="2 3">
    <name type="scientific">Marinirhabdus gelatinilytica</name>
    <dbReference type="NCBI Taxonomy" id="1703343"/>
    <lineage>
        <taxon>Bacteria</taxon>
        <taxon>Pseudomonadati</taxon>
        <taxon>Bacteroidota</taxon>
        <taxon>Flavobacteriia</taxon>
        <taxon>Flavobacteriales</taxon>
        <taxon>Flavobacteriaceae</taxon>
    </lineage>
</organism>
<keyword evidence="3" id="KW-1185">Reference proteome</keyword>
<name>A0A370Q336_9FLAO</name>
<protein>
    <submittedName>
        <fullName evidence="2">Uncharacterized protein</fullName>
    </submittedName>
</protein>
<accession>A0A370Q336</accession>
<evidence type="ECO:0000256" key="1">
    <source>
        <dbReference type="SAM" id="Coils"/>
    </source>
</evidence>
<reference evidence="2 3" key="1">
    <citation type="submission" date="2018-07" db="EMBL/GenBank/DDBJ databases">
        <title>Genomic Encyclopedia of Type Strains, Phase IV (KMG-IV): sequencing the most valuable type-strain genomes for metagenomic binning, comparative biology and taxonomic classification.</title>
        <authorList>
            <person name="Goeker M."/>
        </authorList>
    </citation>
    <scope>NUCLEOTIDE SEQUENCE [LARGE SCALE GENOMIC DNA]</scope>
    <source>
        <strain evidence="2 3">DSM 101478</strain>
    </source>
</reference>
<dbReference type="AlphaFoldDB" id="A0A370Q336"/>
<dbReference type="OrthoDB" id="2291120at2"/>
<feature type="coiled-coil region" evidence="1">
    <location>
        <begin position="35"/>
        <end position="69"/>
    </location>
</feature>
<gene>
    <name evidence="2" type="ORF">C8D94_1142</name>
</gene>
<evidence type="ECO:0000313" key="3">
    <source>
        <dbReference type="Proteomes" id="UP000255317"/>
    </source>
</evidence>
<evidence type="ECO:0000313" key="2">
    <source>
        <dbReference type="EMBL" id="RDK82764.1"/>
    </source>
</evidence>
<proteinExistence type="predicted"/>
<dbReference type="EMBL" id="QRAO01000014">
    <property type="protein sequence ID" value="RDK82764.1"/>
    <property type="molecule type" value="Genomic_DNA"/>
</dbReference>
<comment type="caution">
    <text evidence="2">The sequence shown here is derived from an EMBL/GenBank/DDBJ whole genome shotgun (WGS) entry which is preliminary data.</text>
</comment>
<dbReference type="RefSeq" id="WP_115124798.1">
    <property type="nucleotide sequence ID" value="NZ_QRAO01000014.1"/>
</dbReference>
<keyword evidence="1" id="KW-0175">Coiled coil</keyword>
<dbReference type="Proteomes" id="UP000255317">
    <property type="component" value="Unassembled WGS sequence"/>
</dbReference>
<sequence>MDNSEKKEDRFKRVASRRVENILKGIRSLSKCSNINNYEYNEEDLNKMVKAIKEELKSMEIQYKKNLKNNTESFNF</sequence>